<accession>A0A9D4HST0</accession>
<evidence type="ECO:0000313" key="1">
    <source>
        <dbReference type="EMBL" id="KAH3729580.1"/>
    </source>
</evidence>
<dbReference type="AlphaFoldDB" id="A0A9D4HST0"/>
<evidence type="ECO:0000313" key="2">
    <source>
        <dbReference type="Proteomes" id="UP000828390"/>
    </source>
</evidence>
<protein>
    <submittedName>
        <fullName evidence="1">Uncharacterized protein</fullName>
    </submittedName>
</protein>
<proteinExistence type="predicted"/>
<sequence>MYGYLKRRHKPFKHYKVAQGFAVSFADSVNPDQTGRMQLILVLDSFHRDSENYNDGAQLAATGRLLSISYCRL</sequence>
<reference evidence="1" key="1">
    <citation type="journal article" date="2019" name="bioRxiv">
        <title>The Genome of the Zebra Mussel, Dreissena polymorpha: A Resource for Invasive Species Research.</title>
        <authorList>
            <person name="McCartney M.A."/>
            <person name="Auch B."/>
            <person name="Kono T."/>
            <person name="Mallez S."/>
            <person name="Zhang Y."/>
            <person name="Obille A."/>
            <person name="Becker A."/>
            <person name="Abrahante J.E."/>
            <person name="Garbe J."/>
            <person name="Badalamenti J.P."/>
            <person name="Herman A."/>
            <person name="Mangelson H."/>
            <person name="Liachko I."/>
            <person name="Sullivan S."/>
            <person name="Sone E.D."/>
            <person name="Koren S."/>
            <person name="Silverstein K.A.T."/>
            <person name="Beckman K.B."/>
            <person name="Gohl D.M."/>
        </authorList>
    </citation>
    <scope>NUCLEOTIDE SEQUENCE</scope>
    <source>
        <strain evidence="1">Duluth1</strain>
        <tissue evidence="1">Whole animal</tissue>
    </source>
</reference>
<keyword evidence="2" id="KW-1185">Reference proteome</keyword>
<dbReference type="Proteomes" id="UP000828390">
    <property type="component" value="Unassembled WGS sequence"/>
</dbReference>
<reference evidence="1" key="2">
    <citation type="submission" date="2020-11" db="EMBL/GenBank/DDBJ databases">
        <authorList>
            <person name="McCartney M.A."/>
            <person name="Auch B."/>
            <person name="Kono T."/>
            <person name="Mallez S."/>
            <person name="Becker A."/>
            <person name="Gohl D.M."/>
            <person name="Silverstein K.A.T."/>
            <person name="Koren S."/>
            <person name="Bechman K.B."/>
            <person name="Herman A."/>
            <person name="Abrahante J.E."/>
            <person name="Garbe J."/>
        </authorList>
    </citation>
    <scope>NUCLEOTIDE SEQUENCE</scope>
    <source>
        <strain evidence="1">Duluth1</strain>
        <tissue evidence="1">Whole animal</tissue>
    </source>
</reference>
<organism evidence="1 2">
    <name type="scientific">Dreissena polymorpha</name>
    <name type="common">Zebra mussel</name>
    <name type="synonym">Mytilus polymorpha</name>
    <dbReference type="NCBI Taxonomy" id="45954"/>
    <lineage>
        <taxon>Eukaryota</taxon>
        <taxon>Metazoa</taxon>
        <taxon>Spiralia</taxon>
        <taxon>Lophotrochozoa</taxon>
        <taxon>Mollusca</taxon>
        <taxon>Bivalvia</taxon>
        <taxon>Autobranchia</taxon>
        <taxon>Heteroconchia</taxon>
        <taxon>Euheterodonta</taxon>
        <taxon>Imparidentia</taxon>
        <taxon>Neoheterodontei</taxon>
        <taxon>Myida</taxon>
        <taxon>Dreissenoidea</taxon>
        <taxon>Dreissenidae</taxon>
        <taxon>Dreissena</taxon>
    </lineage>
</organism>
<comment type="caution">
    <text evidence="1">The sequence shown here is derived from an EMBL/GenBank/DDBJ whole genome shotgun (WGS) entry which is preliminary data.</text>
</comment>
<name>A0A9D4HST0_DREPO</name>
<gene>
    <name evidence="1" type="ORF">DPMN_055552</name>
</gene>
<dbReference type="EMBL" id="JAIWYP010000012">
    <property type="protein sequence ID" value="KAH3729580.1"/>
    <property type="molecule type" value="Genomic_DNA"/>
</dbReference>